<proteinExistence type="predicted"/>
<reference evidence="1 2" key="1">
    <citation type="journal article" date="2014" name="Genome Biol.">
        <title>Transcriptome and methylome profiling reveals relics of genome dominance in the mesopolyploid Brassica oleracea.</title>
        <authorList>
            <person name="Parkin I.A."/>
            <person name="Koh C."/>
            <person name="Tang H."/>
            <person name="Robinson S.J."/>
            <person name="Kagale S."/>
            <person name="Clarke W.E."/>
            <person name="Town C.D."/>
            <person name="Nixon J."/>
            <person name="Krishnakumar V."/>
            <person name="Bidwell S.L."/>
            <person name="Denoeud F."/>
            <person name="Belcram H."/>
            <person name="Links M.G."/>
            <person name="Just J."/>
            <person name="Clarke C."/>
            <person name="Bender T."/>
            <person name="Huebert T."/>
            <person name="Mason A.S."/>
            <person name="Pires J.C."/>
            <person name="Barker G."/>
            <person name="Moore J."/>
            <person name="Walley P.G."/>
            <person name="Manoli S."/>
            <person name="Batley J."/>
            <person name="Edwards D."/>
            <person name="Nelson M.N."/>
            <person name="Wang X."/>
            <person name="Paterson A.H."/>
            <person name="King G."/>
            <person name="Bancroft I."/>
            <person name="Chalhoub B."/>
            <person name="Sharpe A.G."/>
        </authorList>
    </citation>
    <scope>NUCLEOTIDE SEQUENCE</scope>
    <source>
        <strain evidence="1 2">cv. TO1000</strain>
    </source>
</reference>
<evidence type="ECO:0008006" key="3">
    <source>
        <dbReference type="Google" id="ProtNLM"/>
    </source>
</evidence>
<dbReference type="Proteomes" id="UP000032141">
    <property type="component" value="Chromosome C7"/>
</dbReference>
<sequence>MEFAVKKNSRGEVVLHSRRAFSWISSSVEAKFIGIVWAVESIGSHQMEKVIFASEMVGAVKRPRAWPSFRAYGSEIREALRRCKDWEMSAVSRVANKCAFLIAKSVTSEQRVQSYVASGAPNWLRDMIEEERCAP</sequence>
<dbReference type="AlphaFoldDB" id="A0A0D3D329"/>
<keyword evidence="2" id="KW-1185">Reference proteome</keyword>
<reference evidence="1" key="2">
    <citation type="submission" date="2015-03" db="UniProtKB">
        <authorList>
            <consortium name="EnsemblPlants"/>
        </authorList>
    </citation>
    <scope>IDENTIFICATION</scope>
</reference>
<dbReference type="eggNOG" id="KOG1075">
    <property type="taxonomic scope" value="Eukaryota"/>
</dbReference>
<dbReference type="HOGENOM" id="CLU_147628_0_0_1"/>
<dbReference type="Gramene" id="Bo7g011310.1">
    <property type="protein sequence ID" value="Bo7g011310.1"/>
    <property type="gene ID" value="Bo7g011310"/>
</dbReference>
<name>A0A0D3D329_BRAOL</name>
<evidence type="ECO:0000313" key="1">
    <source>
        <dbReference type="EnsemblPlants" id="Bo7g011310.1"/>
    </source>
</evidence>
<organism evidence="1 2">
    <name type="scientific">Brassica oleracea var. oleracea</name>
    <dbReference type="NCBI Taxonomy" id="109376"/>
    <lineage>
        <taxon>Eukaryota</taxon>
        <taxon>Viridiplantae</taxon>
        <taxon>Streptophyta</taxon>
        <taxon>Embryophyta</taxon>
        <taxon>Tracheophyta</taxon>
        <taxon>Spermatophyta</taxon>
        <taxon>Magnoliopsida</taxon>
        <taxon>eudicotyledons</taxon>
        <taxon>Gunneridae</taxon>
        <taxon>Pentapetalae</taxon>
        <taxon>rosids</taxon>
        <taxon>malvids</taxon>
        <taxon>Brassicales</taxon>
        <taxon>Brassicaceae</taxon>
        <taxon>Brassiceae</taxon>
        <taxon>Brassica</taxon>
    </lineage>
</organism>
<accession>A0A0D3D329</accession>
<dbReference type="EnsemblPlants" id="Bo7g011310.1">
    <property type="protein sequence ID" value="Bo7g011310.1"/>
    <property type="gene ID" value="Bo7g011310"/>
</dbReference>
<protein>
    <recommendedName>
        <fullName evidence="3">RNase H type-1 domain-containing protein</fullName>
    </recommendedName>
</protein>
<evidence type="ECO:0000313" key="2">
    <source>
        <dbReference type="Proteomes" id="UP000032141"/>
    </source>
</evidence>